<feature type="domain" description="PTS EIIB type-2" evidence="7">
    <location>
        <begin position="1"/>
        <end position="99"/>
    </location>
</feature>
<dbReference type="NCBIfam" id="TIGR00829">
    <property type="entry name" value="FRU"/>
    <property type="match status" value="1"/>
</dbReference>
<evidence type="ECO:0000256" key="2">
    <source>
        <dbReference type="ARBA" id="ARBA00022553"/>
    </source>
</evidence>
<dbReference type="STRING" id="336988.NT96_04435"/>
<keyword evidence="3" id="KW-0762">Sugar transport</keyword>
<dbReference type="GO" id="GO:0090563">
    <property type="term" value="F:protein-phosphocysteine-sugar phosphotransferase activity"/>
    <property type="evidence" value="ECO:0007669"/>
    <property type="project" value="TreeGrafter"/>
</dbReference>
<dbReference type="GO" id="GO:0022877">
    <property type="term" value="F:protein-N(PI)-phosphohistidine-fructose phosphotransferase system transporter activity"/>
    <property type="evidence" value="ECO:0007669"/>
    <property type="project" value="InterPro"/>
</dbReference>
<evidence type="ECO:0000313" key="9">
    <source>
        <dbReference type="Proteomes" id="UP000004959"/>
    </source>
</evidence>
<reference evidence="8 9" key="1">
    <citation type="journal article" date="2012" name="PLoS ONE">
        <title>Functional divergence in the genus oenococcus as predicted by genome sequencing of the newly-described species, Oenococcus kitaharae.</title>
        <authorList>
            <person name="Borneman A.R."/>
            <person name="McCarthy J.M."/>
            <person name="Chambers P.J."/>
            <person name="Bartowsky E.J."/>
        </authorList>
    </citation>
    <scope>NUCLEOTIDE SEQUENCE [LARGE SCALE GENOMIC DNA]</scope>
    <source>
        <strain evidence="9">DSM17330</strain>
    </source>
</reference>
<evidence type="ECO:0000256" key="1">
    <source>
        <dbReference type="ARBA" id="ARBA00022448"/>
    </source>
</evidence>
<evidence type="ECO:0000256" key="3">
    <source>
        <dbReference type="ARBA" id="ARBA00022597"/>
    </source>
</evidence>
<keyword evidence="2" id="KW-0597">Phosphoprotein</keyword>
<organism evidence="8 9">
    <name type="scientific">Oenococcus kitaharae DSM 17330</name>
    <dbReference type="NCBI Taxonomy" id="1045004"/>
    <lineage>
        <taxon>Bacteria</taxon>
        <taxon>Bacillati</taxon>
        <taxon>Bacillota</taxon>
        <taxon>Bacilli</taxon>
        <taxon>Lactobacillales</taxon>
        <taxon>Lactobacillaceae</taxon>
        <taxon>Oenococcus</taxon>
    </lineage>
</organism>
<dbReference type="Pfam" id="PF02302">
    <property type="entry name" value="PTS_IIB"/>
    <property type="match status" value="1"/>
</dbReference>
<keyword evidence="4" id="KW-0808">Transferase</keyword>
<name>G9WIS4_9LACO</name>
<dbReference type="PROSITE" id="PS51099">
    <property type="entry name" value="PTS_EIIB_TYPE_2"/>
    <property type="match status" value="1"/>
</dbReference>
<keyword evidence="1" id="KW-0813">Transport</keyword>
<dbReference type="PATRIC" id="fig|1045004.4.peg.250"/>
<dbReference type="EMBL" id="AFVZ01000001">
    <property type="protein sequence ID" value="EHN58373.1"/>
    <property type="molecule type" value="Genomic_DNA"/>
</dbReference>
<evidence type="ECO:0000259" key="7">
    <source>
        <dbReference type="PROSITE" id="PS51099"/>
    </source>
</evidence>
<proteinExistence type="predicted"/>
<dbReference type="PANTHER" id="PTHR30505:SF0">
    <property type="entry name" value="FRUCTOSE-LIKE PTS SYSTEM EIIBC COMPONENT-RELATED"/>
    <property type="match status" value="1"/>
</dbReference>
<protein>
    <submittedName>
        <fullName evidence="8">PTS system fructose-specific IIB component</fullName>
    </submittedName>
</protein>
<dbReference type="GO" id="GO:0016301">
    <property type="term" value="F:kinase activity"/>
    <property type="evidence" value="ECO:0007669"/>
    <property type="project" value="UniProtKB-KW"/>
</dbReference>
<evidence type="ECO:0000256" key="4">
    <source>
        <dbReference type="ARBA" id="ARBA00022679"/>
    </source>
</evidence>
<dbReference type="SUPFAM" id="SSF52794">
    <property type="entry name" value="PTS system IIB component-like"/>
    <property type="match status" value="1"/>
</dbReference>
<dbReference type="Proteomes" id="UP000004959">
    <property type="component" value="Chromosome"/>
</dbReference>
<dbReference type="CDD" id="cd05569">
    <property type="entry name" value="PTS_IIB_fructose"/>
    <property type="match status" value="1"/>
</dbReference>
<evidence type="ECO:0000313" key="8">
    <source>
        <dbReference type="EMBL" id="EHN58373.1"/>
    </source>
</evidence>
<keyword evidence="6" id="KW-0418">Kinase</keyword>
<dbReference type="InterPro" id="IPR050864">
    <property type="entry name" value="Bacterial_PTS_Sugar_Transport"/>
</dbReference>
<dbReference type="InterPro" id="IPR003353">
    <property type="entry name" value="PTS_IIB_fruc"/>
</dbReference>
<dbReference type="OrthoDB" id="9782569at2"/>
<dbReference type="HOGENOM" id="CLU_013155_2_1_9"/>
<dbReference type="AlphaFoldDB" id="G9WIS4"/>
<dbReference type="eggNOG" id="COG1445">
    <property type="taxonomic scope" value="Bacteria"/>
</dbReference>
<dbReference type="InterPro" id="IPR013011">
    <property type="entry name" value="PTS_EIIB_2"/>
</dbReference>
<dbReference type="InterPro" id="IPR036095">
    <property type="entry name" value="PTS_EIIB-like_sf"/>
</dbReference>
<dbReference type="GO" id="GO:0005886">
    <property type="term" value="C:plasma membrane"/>
    <property type="evidence" value="ECO:0007669"/>
    <property type="project" value="TreeGrafter"/>
</dbReference>
<dbReference type="FunFam" id="3.40.50.2300:FF:000014">
    <property type="entry name" value="PTS system fructose-like transporter subunit IIB"/>
    <property type="match status" value="1"/>
</dbReference>
<keyword evidence="9" id="KW-1185">Reference proteome</keyword>
<gene>
    <name evidence="8" type="ORF">OKIT_0248</name>
</gene>
<dbReference type="GO" id="GO:0009401">
    <property type="term" value="P:phosphoenolpyruvate-dependent sugar phosphotransferase system"/>
    <property type="evidence" value="ECO:0007669"/>
    <property type="project" value="UniProtKB-KW"/>
</dbReference>
<evidence type="ECO:0000256" key="5">
    <source>
        <dbReference type="ARBA" id="ARBA00022683"/>
    </source>
</evidence>
<keyword evidence="5" id="KW-0598">Phosphotransferase system</keyword>
<accession>G9WIS4</accession>
<dbReference type="PANTHER" id="PTHR30505">
    <property type="entry name" value="FRUCTOSE-LIKE PERMEASE"/>
    <property type="match status" value="1"/>
</dbReference>
<dbReference type="Gene3D" id="3.40.50.2300">
    <property type="match status" value="1"/>
</dbReference>
<sequence length="101" mass="10689">MKILAVTSCPAGVAHTFMAAEAIEKAAKNAGVAIKVETQGALGIENRIGPDDIKGAAAVVLTNDIPIRERERFNSLKIFNVSSTAMIKSAPKIIEAIEEKI</sequence>
<dbReference type="RefSeq" id="WP_007744606.1">
    <property type="nucleotide sequence ID" value="NZ_CM001398.1"/>
</dbReference>
<comment type="caution">
    <text evidence="8">The sequence shown here is derived from an EMBL/GenBank/DDBJ whole genome shotgun (WGS) entry which is preliminary data.</text>
</comment>
<evidence type="ECO:0000256" key="6">
    <source>
        <dbReference type="ARBA" id="ARBA00022777"/>
    </source>
</evidence>
<dbReference type="InterPro" id="IPR003501">
    <property type="entry name" value="PTS_EIIB_2/3"/>
</dbReference>